<name>A0A7W8G903_9SPIR</name>
<dbReference type="EMBL" id="JACHFQ010000004">
    <property type="protein sequence ID" value="MBB5225921.1"/>
    <property type="molecule type" value="Genomic_DNA"/>
</dbReference>
<evidence type="ECO:0000313" key="2">
    <source>
        <dbReference type="EMBL" id="MBB5225921.1"/>
    </source>
</evidence>
<evidence type="ECO:0000256" key="1">
    <source>
        <dbReference type="SAM" id="SignalP"/>
    </source>
</evidence>
<comment type="caution">
    <text evidence="2">The sequence shown here is derived from an EMBL/GenBank/DDBJ whole genome shotgun (WGS) entry which is preliminary data.</text>
</comment>
<dbReference type="Gene3D" id="3.10.28.20">
    <property type="entry name" value="Acetamidase/Formamidase-like domains"/>
    <property type="match status" value="1"/>
</dbReference>
<dbReference type="AlphaFoldDB" id="A0A7W8G903"/>
<keyword evidence="1" id="KW-0732">Signal</keyword>
<keyword evidence="3" id="KW-1185">Reference proteome</keyword>
<proteinExistence type="predicted"/>
<dbReference type="Proteomes" id="UP000518887">
    <property type="component" value="Unassembled WGS sequence"/>
</dbReference>
<sequence>MKKSALIVCASLLFSLFVSCSSIPKYEKPLWVDSYTIEQFFPHKEYVTGIAHASTEELARTLAEANLAAYFTHEINSVTKAHQTLVNTGENRESIDREITVKSQITLAGVQHTQSWRSFGDKQYYDCAYLNRKEAFSNYESTIISAQKRFYSFYNSALNEKDPFKKIALFNESKIAGQEYSDVLDFSLILYKSGYEKYEKDISVIAGIDEKIASTKLNISMKVIINSDGKAYKALVEKVISDAGYSRKNSEYSYSILVTIQAEKAVFSDTIVVQPSVSIDVRNSNESIFSFSKTAEQISGFKEAENFVDMKVRKAITDIIENDVRAEICKL</sequence>
<evidence type="ECO:0000313" key="3">
    <source>
        <dbReference type="Proteomes" id="UP000518887"/>
    </source>
</evidence>
<dbReference type="RefSeq" id="WP_184658695.1">
    <property type="nucleotide sequence ID" value="NZ_CP031518.1"/>
</dbReference>
<accession>A0A7W8G903</accession>
<gene>
    <name evidence="2" type="ORF">HNP76_001289</name>
</gene>
<evidence type="ECO:0008006" key="4">
    <source>
        <dbReference type="Google" id="ProtNLM"/>
    </source>
</evidence>
<feature type="signal peptide" evidence="1">
    <location>
        <begin position="1"/>
        <end position="20"/>
    </location>
</feature>
<organism evidence="2 3">
    <name type="scientific">Treponema ruminis</name>
    <dbReference type="NCBI Taxonomy" id="744515"/>
    <lineage>
        <taxon>Bacteria</taxon>
        <taxon>Pseudomonadati</taxon>
        <taxon>Spirochaetota</taxon>
        <taxon>Spirochaetia</taxon>
        <taxon>Spirochaetales</taxon>
        <taxon>Treponemataceae</taxon>
        <taxon>Treponema</taxon>
    </lineage>
</organism>
<protein>
    <recommendedName>
        <fullName evidence="4">Lipoprotein</fullName>
    </recommendedName>
</protein>
<reference evidence="2 3" key="1">
    <citation type="submission" date="2020-08" db="EMBL/GenBank/DDBJ databases">
        <title>Genomic Encyclopedia of Type Strains, Phase IV (KMG-IV): sequencing the most valuable type-strain genomes for metagenomic binning, comparative biology and taxonomic classification.</title>
        <authorList>
            <person name="Goeker M."/>
        </authorList>
    </citation>
    <scope>NUCLEOTIDE SEQUENCE [LARGE SCALE GENOMIC DNA]</scope>
    <source>
        <strain evidence="2 3">DSM 103462</strain>
    </source>
</reference>
<dbReference type="PROSITE" id="PS51257">
    <property type="entry name" value="PROKAR_LIPOPROTEIN"/>
    <property type="match status" value="1"/>
</dbReference>
<feature type="chain" id="PRO_5031378424" description="Lipoprotein" evidence="1">
    <location>
        <begin position="21"/>
        <end position="331"/>
    </location>
</feature>